<name>A0A1M6CCR0_BUTFI</name>
<keyword evidence="1 3" id="KW-0963">Cytoplasm</keyword>
<evidence type="ECO:0000256" key="3">
    <source>
        <dbReference type="HAMAP-Rule" id="MF_01077"/>
    </source>
</evidence>
<dbReference type="PANTHER" id="PTHR33867">
    <property type="entry name" value="RIBOSOME MATURATION FACTOR RIMP"/>
    <property type="match status" value="1"/>
</dbReference>
<feature type="domain" description="Ribosome maturation factor RimP C-terminal" evidence="5">
    <location>
        <begin position="89"/>
        <end position="154"/>
    </location>
</feature>
<evidence type="ECO:0000313" key="7">
    <source>
        <dbReference type="Proteomes" id="UP000184278"/>
    </source>
</evidence>
<comment type="subcellular location">
    <subcellularLocation>
        <location evidence="3">Cytoplasm</location>
    </subcellularLocation>
</comment>
<evidence type="ECO:0000256" key="2">
    <source>
        <dbReference type="ARBA" id="ARBA00022517"/>
    </source>
</evidence>
<accession>A0A1M6CCR0</accession>
<evidence type="ECO:0000313" key="6">
    <source>
        <dbReference type="EMBL" id="SHI58799.1"/>
    </source>
</evidence>
<dbReference type="GO" id="GO:0005829">
    <property type="term" value="C:cytosol"/>
    <property type="evidence" value="ECO:0007669"/>
    <property type="project" value="TreeGrafter"/>
</dbReference>
<gene>
    <name evidence="3" type="primary">rimP</name>
    <name evidence="6" type="ORF">SAMN02745229_03317</name>
</gene>
<dbReference type="Gene3D" id="3.30.300.70">
    <property type="entry name" value="RimP-like superfamily, N-terminal"/>
    <property type="match status" value="1"/>
</dbReference>
<evidence type="ECO:0000256" key="1">
    <source>
        <dbReference type="ARBA" id="ARBA00022490"/>
    </source>
</evidence>
<protein>
    <recommendedName>
        <fullName evidence="3">Ribosome maturation factor RimP</fullName>
    </recommendedName>
</protein>
<dbReference type="GO" id="GO:0000028">
    <property type="term" value="P:ribosomal small subunit assembly"/>
    <property type="evidence" value="ECO:0007669"/>
    <property type="project" value="TreeGrafter"/>
</dbReference>
<dbReference type="AlphaFoldDB" id="A0A1M6CCR0"/>
<keyword evidence="2 3" id="KW-0690">Ribosome biogenesis</keyword>
<dbReference type="Pfam" id="PF17384">
    <property type="entry name" value="DUF150_C"/>
    <property type="match status" value="1"/>
</dbReference>
<dbReference type="SUPFAM" id="SSF75420">
    <property type="entry name" value="YhbC-like, N-terminal domain"/>
    <property type="match status" value="1"/>
</dbReference>
<organism evidence="6 7">
    <name type="scientific">Butyrivibrio fibrisolvens DSM 3071</name>
    <dbReference type="NCBI Taxonomy" id="1121131"/>
    <lineage>
        <taxon>Bacteria</taxon>
        <taxon>Bacillati</taxon>
        <taxon>Bacillota</taxon>
        <taxon>Clostridia</taxon>
        <taxon>Lachnospirales</taxon>
        <taxon>Lachnospiraceae</taxon>
        <taxon>Butyrivibrio</taxon>
    </lineage>
</organism>
<evidence type="ECO:0000259" key="4">
    <source>
        <dbReference type="Pfam" id="PF02576"/>
    </source>
</evidence>
<dbReference type="EMBL" id="FQXK01000034">
    <property type="protein sequence ID" value="SHI58799.1"/>
    <property type="molecule type" value="Genomic_DNA"/>
</dbReference>
<dbReference type="GeneID" id="89510706"/>
<dbReference type="Gene3D" id="2.30.30.180">
    <property type="entry name" value="Ribosome maturation factor RimP, C-terminal domain"/>
    <property type="match status" value="1"/>
</dbReference>
<dbReference type="GO" id="GO:0006412">
    <property type="term" value="P:translation"/>
    <property type="evidence" value="ECO:0007669"/>
    <property type="project" value="TreeGrafter"/>
</dbReference>
<dbReference type="InterPro" id="IPR028989">
    <property type="entry name" value="RimP_N"/>
</dbReference>
<dbReference type="OrthoDB" id="9805006at2"/>
<dbReference type="InterPro" id="IPR035956">
    <property type="entry name" value="RimP_N_sf"/>
</dbReference>
<dbReference type="InterPro" id="IPR036847">
    <property type="entry name" value="RimP_C_sf"/>
</dbReference>
<dbReference type="Proteomes" id="UP000184278">
    <property type="component" value="Unassembled WGS sequence"/>
</dbReference>
<sequence>MSRKEDIERRAEELLTPIAEKHGTTVYDVEYVKEAGDWYLRAYIDKEGGVNIGDCVDVSHDLSDALDADDFIEDAYTLEVSSPGLGRQLKKDRHFENSLGLEVDIKTYKPIDGCKEFTGILKAFDAETVTITIQDTDKIFTRKDISVIRLSLDF</sequence>
<comment type="function">
    <text evidence="3">Required for maturation of 30S ribosomal subunits.</text>
</comment>
<dbReference type="SUPFAM" id="SSF74942">
    <property type="entry name" value="YhbC-like, C-terminal domain"/>
    <property type="match status" value="1"/>
</dbReference>
<comment type="similarity">
    <text evidence="3">Belongs to the RimP family.</text>
</comment>
<dbReference type="RefSeq" id="WP_073389408.1">
    <property type="nucleotide sequence ID" value="NZ_FQXK01000034.1"/>
</dbReference>
<dbReference type="InterPro" id="IPR028998">
    <property type="entry name" value="RimP_C"/>
</dbReference>
<dbReference type="Pfam" id="PF02576">
    <property type="entry name" value="RimP_N"/>
    <property type="match status" value="1"/>
</dbReference>
<reference evidence="7" key="1">
    <citation type="submission" date="2016-11" db="EMBL/GenBank/DDBJ databases">
        <authorList>
            <person name="Varghese N."/>
            <person name="Submissions S."/>
        </authorList>
    </citation>
    <scope>NUCLEOTIDE SEQUENCE [LARGE SCALE GENOMIC DNA]</scope>
    <source>
        <strain evidence="7">DSM 3071</strain>
    </source>
</reference>
<dbReference type="STRING" id="1121131.SAMN02745229_03317"/>
<dbReference type="HAMAP" id="MF_01077">
    <property type="entry name" value="RimP"/>
    <property type="match status" value="1"/>
</dbReference>
<dbReference type="InterPro" id="IPR003728">
    <property type="entry name" value="Ribosome_maturation_RimP"/>
</dbReference>
<keyword evidence="7" id="KW-1185">Reference proteome</keyword>
<dbReference type="PANTHER" id="PTHR33867:SF1">
    <property type="entry name" value="RIBOSOME MATURATION FACTOR RIMP"/>
    <property type="match status" value="1"/>
</dbReference>
<proteinExistence type="inferred from homology"/>
<evidence type="ECO:0000259" key="5">
    <source>
        <dbReference type="Pfam" id="PF17384"/>
    </source>
</evidence>
<dbReference type="FunFam" id="3.30.300.70:FF:000001">
    <property type="entry name" value="Ribosome maturation factor RimP"/>
    <property type="match status" value="1"/>
</dbReference>
<dbReference type="CDD" id="cd01734">
    <property type="entry name" value="YlxS_C"/>
    <property type="match status" value="1"/>
</dbReference>
<feature type="domain" description="Ribosome maturation factor RimP N-terminal" evidence="4">
    <location>
        <begin position="15"/>
        <end position="85"/>
    </location>
</feature>